<dbReference type="KEGG" id="nli:G3M70_00960"/>
<evidence type="ECO:0000256" key="1">
    <source>
        <dbReference type="SAM" id="Phobius"/>
    </source>
</evidence>
<dbReference type="AlphaFoldDB" id="A0A7T0BTE1"/>
<accession>A0A7T0BTE1</accession>
<gene>
    <name evidence="2" type="ORF">G3M70_00960</name>
</gene>
<organism evidence="2 3">
    <name type="scientific">Candidatus Nitronauta litoralis</name>
    <dbReference type="NCBI Taxonomy" id="2705533"/>
    <lineage>
        <taxon>Bacteria</taxon>
        <taxon>Pseudomonadati</taxon>
        <taxon>Nitrospinota/Tectimicrobiota group</taxon>
        <taxon>Nitrospinota</taxon>
        <taxon>Nitrospinia</taxon>
        <taxon>Nitrospinales</taxon>
        <taxon>Nitrospinaceae</taxon>
        <taxon>Candidatus Nitronauta</taxon>
    </lineage>
</organism>
<feature type="transmembrane region" description="Helical" evidence="1">
    <location>
        <begin position="23"/>
        <end position="45"/>
    </location>
</feature>
<dbReference type="Gene3D" id="2.60.120.260">
    <property type="entry name" value="Galactose-binding domain-like"/>
    <property type="match status" value="1"/>
</dbReference>
<name>A0A7T0BTE1_9BACT</name>
<keyword evidence="1" id="KW-0812">Transmembrane</keyword>
<dbReference type="EMBL" id="CP048685">
    <property type="protein sequence ID" value="QPJ60533.1"/>
    <property type="molecule type" value="Genomic_DNA"/>
</dbReference>
<evidence type="ECO:0000313" key="3">
    <source>
        <dbReference type="Proteomes" id="UP000594688"/>
    </source>
</evidence>
<proteinExistence type="predicted"/>
<dbReference type="Proteomes" id="UP000594688">
    <property type="component" value="Chromosome"/>
</dbReference>
<sequence length="448" mass="50209">MTQPVGVQPKKGPALRTWIRDRVVFLALIIFGVGMAGYISADLLLEKESIWLHPVKEFSLLISMIGVVSLGYELFLRELTFNEYKEALQEIVNPDAVRLGIRGIYKNRSELAHAHNFEDLFRHVKKEIFIGGSSLLSISTGSRDLIREKVLAGIRVRLLVMDPDSEVVEIITRQIGGKATFLNEIKTSLLLFQKLEEELDEIKAPGKGTLEVHTYKTIPSHSFISVDAHDPGGIIIADIGPYLGKSHQRPSMMLVRKRGALFDQYENLANAMWEESHPVITQLTIGTTKKTKASVFASGIGTEVFDNQASEWIPAVLCQLNSKWRGIKGAQWVAFRDKVTLEEAKTGGRYRFRFNFNLPNGKATEVNRADLFVRADDTCHISINGKSLPQEFGGADFADPFLLHLGPHLKEGENSIEFEVINYARPNAQVPEDNPLGLIYRMHLEYPG</sequence>
<protein>
    <submittedName>
        <fullName evidence="2">Uncharacterized protein</fullName>
    </submittedName>
</protein>
<evidence type="ECO:0000313" key="2">
    <source>
        <dbReference type="EMBL" id="QPJ60533.1"/>
    </source>
</evidence>
<keyword evidence="1" id="KW-0472">Membrane</keyword>
<keyword evidence="1" id="KW-1133">Transmembrane helix</keyword>
<reference evidence="2 3" key="1">
    <citation type="submission" date="2020-02" db="EMBL/GenBank/DDBJ databases">
        <title>Genomic and physiological characterization of two novel Nitrospinaceae genera.</title>
        <authorList>
            <person name="Mueller A.J."/>
            <person name="Jung M.-Y."/>
            <person name="Strachan C.R."/>
            <person name="Herbold C.W."/>
            <person name="Kirkegaard R.H."/>
            <person name="Daims H."/>
        </authorList>
    </citation>
    <scope>NUCLEOTIDE SEQUENCE [LARGE SCALE GENOMIC DNA]</scope>
    <source>
        <strain evidence="2">EB</strain>
    </source>
</reference>